<evidence type="ECO:0000313" key="2">
    <source>
        <dbReference type="Proteomes" id="UP000285569"/>
    </source>
</evidence>
<dbReference type="RefSeq" id="WP_118955698.1">
    <property type="nucleotide sequence ID" value="NZ_QHCR01000004.1"/>
</dbReference>
<sequence length="228" mass="24718">MIRIFIHSVFLILFSLINLDCGIALTTRATLKLPPQTKTEILRVNVIYGETDRMYGLNLGFANFVQKDLIGIQLGIVNGAEEGTGIQIGAINNSKPSFALLKIGIFNLNFFLDSERPQPGDTPGSREHRVKGDLSLSVGVANLASGKVNVGLFNYGYGFNAGLINWNGEGSAVSIGAVNIGETENFQIGILNFCKEGPIPFMIVANYCRPAPTENFSTNENTFVPETK</sequence>
<reference evidence="2" key="1">
    <citation type="submission" date="2018-05" db="EMBL/GenBank/DDBJ databases">
        <title>Leptospira yasudae sp. nov. and Leptospira stimsonii sp. nov., two pathogenic species of the genus Leptospira isolated from environmental sources.</title>
        <authorList>
            <person name="Casanovas-Massana A."/>
            <person name="Hamond C."/>
            <person name="Santos L.A."/>
            <person name="Hacker K.P."/>
            <person name="Balassiano I."/>
            <person name="Medeiros M.A."/>
            <person name="Reis M.G."/>
            <person name="Ko A.I."/>
            <person name="Wunder E.A."/>
        </authorList>
    </citation>
    <scope>NUCLEOTIDE SEQUENCE [LARGE SCALE GENOMIC DNA]</scope>
    <source>
        <strain evidence="2">B21</strain>
    </source>
</reference>
<gene>
    <name evidence="1" type="ORF">DLM77_08770</name>
</gene>
<dbReference type="InterPro" id="IPR058093">
    <property type="entry name" value="LA_2272-like"/>
</dbReference>
<evidence type="ECO:0000313" key="1">
    <source>
        <dbReference type="EMBL" id="RHX79964.1"/>
    </source>
</evidence>
<name>A0ABX9M344_9LEPT</name>
<organism evidence="1 2">
    <name type="scientific">Leptospira yasudae</name>
    <dbReference type="NCBI Taxonomy" id="2202201"/>
    <lineage>
        <taxon>Bacteria</taxon>
        <taxon>Pseudomonadati</taxon>
        <taxon>Spirochaetota</taxon>
        <taxon>Spirochaetia</taxon>
        <taxon>Leptospirales</taxon>
        <taxon>Leptospiraceae</taxon>
        <taxon>Leptospira</taxon>
    </lineage>
</organism>
<reference evidence="1 2" key="2">
    <citation type="journal article" date="2020" name="Int. J. Syst. Evol. Microbiol.">
        <title>Leptospira yasudae sp. nov. and Leptospira stimsonii sp. nov., two new species of the pathogenic group isolated from environmental sources.</title>
        <authorList>
            <person name="Casanovas-Massana A."/>
            <person name="Hamond C."/>
            <person name="Santos L.A."/>
            <person name="de Oliveira D."/>
            <person name="Hacker K.P."/>
            <person name="Balassiano I."/>
            <person name="Costa F."/>
            <person name="Medeiros M.A."/>
            <person name="Reis M.G."/>
            <person name="Ko A.I."/>
            <person name="Wunder E.A."/>
        </authorList>
    </citation>
    <scope>NUCLEOTIDE SEQUENCE [LARGE SCALE GENOMIC DNA]</scope>
    <source>
        <strain evidence="1 2">B21</strain>
    </source>
</reference>
<keyword evidence="2" id="KW-1185">Reference proteome</keyword>
<comment type="caution">
    <text evidence="1">The sequence shown here is derived from an EMBL/GenBank/DDBJ whole genome shotgun (WGS) entry which is preliminary data.</text>
</comment>
<protein>
    <submittedName>
        <fullName evidence="1">Uncharacterized protein</fullName>
    </submittedName>
</protein>
<dbReference type="EMBL" id="QHCR01000004">
    <property type="protein sequence ID" value="RHX79964.1"/>
    <property type="molecule type" value="Genomic_DNA"/>
</dbReference>
<dbReference type="NCBIfam" id="NF047435">
    <property type="entry name" value="LA_2272_fam_lipo"/>
    <property type="match status" value="1"/>
</dbReference>
<proteinExistence type="predicted"/>
<accession>A0ABX9M344</accession>
<dbReference type="NCBIfam" id="NF047436">
    <property type="entry name" value="LA_2272_repeat"/>
    <property type="match status" value="2"/>
</dbReference>
<dbReference type="Proteomes" id="UP000285569">
    <property type="component" value="Unassembled WGS sequence"/>
</dbReference>